<dbReference type="Gene3D" id="3.40.640.10">
    <property type="entry name" value="Type I PLP-dependent aspartate aminotransferase-like (Major domain)"/>
    <property type="match status" value="1"/>
</dbReference>
<evidence type="ECO:0000256" key="1">
    <source>
        <dbReference type="ARBA" id="ARBA00037999"/>
    </source>
</evidence>
<dbReference type="Gene3D" id="3.90.1150.10">
    <property type="entry name" value="Aspartate Aminotransferase, domain 1"/>
    <property type="match status" value="1"/>
</dbReference>
<keyword evidence="3" id="KW-0032">Aminotransferase</keyword>
<dbReference type="PROSITE" id="PS51318">
    <property type="entry name" value="TAT"/>
    <property type="match status" value="1"/>
</dbReference>
<dbReference type="RefSeq" id="WP_119439552.1">
    <property type="nucleotide sequence ID" value="NZ_QWGR01000014.1"/>
</dbReference>
<dbReference type="EMBL" id="QWGR01000014">
    <property type="protein sequence ID" value="RIJ46489.1"/>
    <property type="molecule type" value="Genomic_DNA"/>
</dbReference>
<proteinExistence type="inferred from homology"/>
<evidence type="ECO:0000313" key="3">
    <source>
        <dbReference type="EMBL" id="RIJ46489.1"/>
    </source>
</evidence>
<dbReference type="Proteomes" id="UP000265926">
    <property type="component" value="Unassembled WGS sequence"/>
</dbReference>
<sequence>MKPKNVTRRSFVGTVSAGAVGTITLGGMQAFGASGTSNKLAILGGEAVRANKPWPGWPYVDKKVLEEIEKTTQSGIWCRIQSATGTVATFEKEYAKMMGVPRCIAVGSGTQALHTSVEALGLGPGDEVITSPYTDPGTISAILSARALPVLGDIDRYSFQLDPDDVERRITKNTKAIIPVHMMGQPADLDRFLQIAKKHNLFLIEDACQAHFAKFRGKMLGSIGDVGCFSHQTSKVVSCGEGGSIISNNEELLEQCYTVQNHGTSKQGRTETIGPKYRMNEFEGAILLGQLPTALERHVLRNKNANYLSSKIKDIPGVTPQKLYDGTEEGSFYLYTMNYNKEVYNGIPREKYLKALSAEGINVSPYITNGLHKEPWVENIMNRKEYKYMYGEDRLKQYKEEMACPVCDLICDEEMLMLWASGPLLGTQQDMDDIINAMTKLYENRDQLKSV</sequence>
<dbReference type="PANTHER" id="PTHR30244:SF34">
    <property type="entry name" value="DTDP-4-AMINO-4,6-DIDEOXYGALACTOSE TRANSAMINASE"/>
    <property type="match status" value="1"/>
</dbReference>
<protein>
    <submittedName>
        <fullName evidence="3">DegT/DnrJ/EryC1/StrS family aminotransferase</fullName>
    </submittedName>
</protein>
<dbReference type="InterPro" id="IPR015424">
    <property type="entry name" value="PyrdxlP-dep_Trfase"/>
</dbReference>
<dbReference type="Pfam" id="PF01041">
    <property type="entry name" value="DegT_DnrJ_EryC1"/>
    <property type="match status" value="1"/>
</dbReference>
<dbReference type="OrthoDB" id="9810913at2"/>
<keyword evidence="2" id="KW-0663">Pyridoxal phosphate</keyword>
<dbReference type="InterPro" id="IPR015421">
    <property type="entry name" value="PyrdxlP-dep_Trfase_major"/>
</dbReference>
<dbReference type="SUPFAM" id="SSF53383">
    <property type="entry name" value="PLP-dependent transferases"/>
    <property type="match status" value="1"/>
</dbReference>
<keyword evidence="4" id="KW-1185">Reference proteome</keyword>
<dbReference type="InterPro" id="IPR006311">
    <property type="entry name" value="TAT_signal"/>
</dbReference>
<dbReference type="PANTHER" id="PTHR30244">
    <property type="entry name" value="TRANSAMINASE"/>
    <property type="match status" value="1"/>
</dbReference>
<dbReference type="InterPro" id="IPR015422">
    <property type="entry name" value="PyrdxlP-dep_Trfase_small"/>
</dbReference>
<comment type="similarity">
    <text evidence="1 2">Belongs to the DegT/DnrJ/EryC1 family.</text>
</comment>
<reference evidence="3 4" key="1">
    <citation type="submission" date="2018-08" db="EMBL/GenBank/DDBJ databases">
        <title>Pallidiluteibacterium maritimus gen. nov., sp. nov., isolated from coastal sediment.</title>
        <authorList>
            <person name="Zhou L.Y."/>
        </authorList>
    </citation>
    <scope>NUCLEOTIDE SEQUENCE [LARGE SCALE GENOMIC DNA]</scope>
    <source>
        <strain evidence="3 4">XSD2</strain>
    </source>
</reference>
<keyword evidence="3" id="KW-0808">Transferase</keyword>
<dbReference type="CDD" id="cd00616">
    <property type="entry name" value="AHBA_syn"/>
    <property type="match status" value="1"/>
</dbReference>
<dbReference type="GO" id="GO:0030170">
    <property type="term" value="F:pyridoxal phosphate binding"/>
    <property type="evidence" value="ECO:0007669"/>
    <property type="project" value="TreeGrafter"/>
</dbReference>
<dbReference type="AlphaFoldDB" id="A0A399SUB3"/>
<evidence type="ECO:0000313" key="4">
    <source>
        <dbReference type="Proteomes" id="UP000265926"/>
    </source>
</evidence>
<gene>
    <name evidence="3" type="ORF">D1614_18960</name>
</gene>
<dbReference type="GO" id="GO:0008483">
    <property type="term" value="F:transaminase activity"/>
    <property type="evidence" value="ECO:0007669"/>
    <property type="project" value="UniProtKB-KW"/>
</dbReference>
<organism evidence="3 4">
    <name type="scientific">Maribellus luteus</name>
    <dbReference type="NCBI Taxonomy" id="2305463"/>
    <lineage>
        <taxon>Bacteria</taxon>
        <taxon>Pseudomonadati</taxon>
        <taxon>Bacteroidota</taxon>
        <taxon>Bacteroidia</taxon>
        <taxon>Marinilabiliales</taxon>
        <taxon>Prolixibacteraceae</taxon>
        <taxon>Maribellus</taxon>
    </lineage>
</organism>
<dbReference type="GO" id="GO:0000271">
    <property type="term" value="P:polysaccharide biosynthetic process"/>
    <property type="evidence" value="ECO:0007669"/>
    <property type="project" value="TreeGrafter"/>
</dbReference>
<comment type="caution">
    <text evidence="3">The sequence shown here is derived from an EMBL/GenBank/DDBJ whole genome shotgun (WGS) entry which is preliminary data.</text>
</comment>
<name>A0A399SUB3_9BACT</name>
<evidence type="ECO:0000256" key="2">
    <source>
        <dbReference type="RuleBase" id="RU004508"/>
    </source>
</evidence>
<dbReference type="InterPro" id="IPR000653">
    <property type="entry name" value="DegT/StrS_aminotransferase"/>
</dbReference>
<accession>A0A399SUB3</accession>